<dbReference type="EMBL" id="MUJZ01052359">
    <property type="protein sequence ID" value="OTF73272.1"/>
    <property type="molecule type" value="Genomic_DNA"/>
</dbReference>
<dbReference type="GO" id="GO:0043005">
    <property type="term" value="C:neuron projection"/>
    <property type="evidence" value="ECO:0007669"/>
    <property type="project" value="TreeGrafter"/>
</dbReference>
<keyword evidence="5" id="KW-0769">Symport</keyword>
<dbReference type="GO" id="GO:0005886">
    <property type="term" value="C:plasma membrane"/>
    <property type="evidence" value="ECO:0007669"/>
    <property type="project" value="TreeGrafter"/>
</dbReference>
<dbReference type="OrthoDB" id="6581954at2759"/>
<dbReference type="GO" id="GO:0005332">
    <property type="term" value="F:gamma-aminobutyric acid:sodium:chloride symporter activity"/>
    <property type="evidence" value="ECO:0007669"/>
    <property type="project" value="TreeGrafter"/>
</dbReference>
<keyword evidence="4 8" id="KW-0812">Transmembrane</keyword>
<evidence type="ECO:0000256" key="6">
    <source>
        <dbReference type="ARBA" id="ARBA00022989"/>
    </source>
</evidence>
<keyword evidence="6 8" id="KW-1133">Transmembrane helix</keyword>
<keyword evidence="7 8" id="KW-0472">Membrane</keyword>
<protein>
    <submittedName>
        <fullName evidence="9">Uncharacterized protein</fullName>
    </submittedName>
</protein>
<name>A0A1Y3AXQ2_EURMA</name>
<keyword evidence="3" id="KW-0813">Transport</keyword>
<keyword evidence="10" id="KW-1185">Reference proteome</keyword>
<evidence type="ECO:0000256" key="1">
    <source>
        <dbReference type="ARBA" id="ARBA00004141"/>
    </source>
</evidence>
<accession>A0A1Y3AXQ2</accession>
<comment type="caution">
    <text evidence="9">The sequence shown here is derived from an EMBL/GenBank/DDBJ whole genome shotgun (WGS) entry which is preliminary data.</text>
</comment>
<evidence type="ECO:0000313" key="9">
    <source>
        <dbReference type="EMBL" id="OTF73272.1"/>
    </source>
</evidence>
<dbReference type="PANTHER" id="PTHR11616">
    <property type="entry name" value="SODIUM/CHLORIDE DEPENDENT TRANSPORTER"/>
    <property type="match status" value="1"/>
</dbReference>
<comment type="subcellular location">
    <subcellularLocation>
        <location evidence="1">Membrane</location>
        <topology evidence="1">Multi-pass membrane protein</topology>
    </subcellularLocation>
</comment>
<comment type="similarity">
    <text evidence="2">Belongs to the sodium:neurotransmitter symporter (SNF) (TC 2.A.22) family.</text>
</comment>
<evidence type="ECO:0000313" key="10">
    <source>
        <dbReference type="Proteomes" id="UP000194236"/>
    </source>
</evidence>
<evidence type="ECO:0000256" key="7">
    <source>
        <dbReference type="ARBA" id="ARBA00023136"/>
    </source>
</evidence>
<dbReference type="SUPFAM" id="SSF161070">
    <property type="entry name" value="SNF-like"/>
    <property type="match status" value="1"/>
</dbReference>
<sequence length="91" mass="10726">MYVNIEQMIGFRIPKFFHYCWKYITPVINQVSCNGCLSQQLSEIIFRYNGTYEYPMWGTVFGWILALTSIVQLPISMLYIWFTAPDIPKVS</sequence>
<feature type="transmembrane region" description="Helical" evidence="8">
    <location>
        <begin position="60"/>
        <end position="82"/>
    </location>
</feature>
<dbReference type="AlphaFoldDB" id="A0A1Y3AXQ2"/>
<organism evidence="9 10">
    <name type="scientific">Euroglyphus maynei</name>
    <name type="common">Mayne's house dust mite</name>
    <dbReference type="NCBI Taxonomy" id="6958"/>
    <lineage>
        <taxon>Eukaryota</taxon>
        <taxon>Metazoa</taxon>
        <taxon>Ecdysozoa</taxon>
        <taxon>Arthropoda</taxon>
        <taxon>Chelicerata</taxon>
        <taxon>Arachnida</taxon>
        <taxon>Acari</taxon>
        <taxon>Acariformes</taxon>
        <taxon>Sarcoptiformes</taxon>
        <taxon>Astigmata</taxon>
        <taxon>Psoroptidia</taxon>
        <taxon>Analgoidea</taxon>
        <taxon>Pyroglyphidae</taxon>
        <taxon>Pyroglyphinae</taxon>
        <taxon>Euroglyphus</taxon>
    </lineage>
</organism>
<evidence type="ECO:0000256" key="2">
    <source>
        <dbReference type="ARBA" id="ARBA00006459"/>
    </source>
</evidence>
<dbReference type="Proteomes" id="UP000194236">
    <property type="component" value="Unassembled WGS sequence"/>
</dbReference>
<dbReference type="PROSITE" id="PS50267">
    <property type="entry name" value="NA_NEUROTRAN_SYMP_3"/>
    <property type="match status" value="1"/>
</dbReference>
<dbReference type="PANTHER" id="PTHR11616:SF265">
    <property type="entry name" value="TRANSPORTER"/>
    <property type="match status" value="1"/>
</dbReference>
<dbReference type="Pfam" id="PF00209">
    <property type="entry name" value="SNF"/>
    <property type="match status" value="1"/>
</dbReference>
<evidence type="ECO:0000256" key="3">
    <source>
        <dbReference type="ARBA" id="ARBA00022448"/>
    </source>
</evidence>
<dbReference type="InterPro" id="IPR037272">
    <property type="entry name" value="SNS_sf"/>
</dbReference>
<evidence type="ECO:0000256" key="5">
    <source>
        <dbReference type="ARBA" id="ARBA00022847"/>
    </source>
</evidence>
<evidence type="ECO:0000256" key="8">
    <source>
        <dbReference type="SAM" id="Phobius"/>
    </source>
</evidence>
<gene>
    <name evidence="9" type="ORF">BLA29_009086</name>
</gene>
<dbReference type="InterPro" id="IPR000175">
    <property type="entry name" value="Na/ntran_symport"/>
</dbReference>
<reference evidence="9 10" key="1">
    <citation type="submission" date="2017-03" db="EMBL/GenBank/DDBJ databases">
        <title>Genome Survey of Euroglyphus maynei.</title>
        <authorList>
            <person name="Arlian L.G."/>
            <person name="Morgan M.S."/>
            <person name="Rider S.D."/>
        </authorList>
    </citation>
    <scope>NUCLEOTIDE SEQUENCE [LARGE SCALE GENOMIC DNA]</scope>
    <source>
        <strain evidence="9">Arlian Lab</strain>
        <tissue evidence="9">Whole body</tissue>
    </source>
</reference>
<proteinExistence type="inferred from homology"/>
<evidence type="ECO:0000256" key="4">
    <source>
        <dbReference type="ARBA" id="ARBA00022692"/>
    </source>
</evidence>